<keyword evidence="8" id="KW-1185">Reference proteome</keyword>
<dbReference type="PANTHER" id="PTHR18905:SF13">
    <property type="entry name" value="NON-CENTROSOMAL MICROTUBULE ARRAY"/>
    <property type="match status" value="1"/>
</dbReference>
<evidence type="ECO:0000256" key="6">
    <source>
        <dbReference type="SAM" id="MobiDB-lite"/>
    </source>
</evidence>
<keyword evidence="2" id="KW-0963">Cytoplasm</keyword>
<organism evidence="7 8">
    <name type="scientific">Popillia japonica</name>
    <name type="common">Japanese beetle</name>
    <dbReference type="NCBI Taxonomy" id="7064"/>
    <lineage>
        <taxon>Eukaryota</taxon>
        <taxon>Metazoa</taxon>
        <taxon>Ecdysozoa</taxon>
        <taxon>Arthropoda</taxon>
        <taxon>Hexapoda</taxon>
        <taxon>Insecta</taxon>
        <taxon>Pterygota</taxon>
        <taxon>Neoptera</taxon>
        <taxon>Endopterygota</taxon>
        <taxon>Coleoptera</taxon>
        <taxon>Polyphaga</taxon>
        <taxon>Scarabaeiformia</taxon>
        <taxon>Scarabaeidae</taxon>
        <taxon>Rutelinae</taxon>
        <taxon>Popillia</taxon>
    </lineage>
</organism>
<dbReference type="GO" id="GO:0034454">
    <property type="term" value="P:microtubule anchoring at centrosome"/>
    <property type="evidence" value="ECO:0007669"/>
    <property type="project" value="TreeGrafter"/>
</dbReference>
<dbReference type="PANTHER" id="PTHR18905">
    <property type="entry name" value="NINEIN"/>
    <property type="match status" value="1"/>
</dbReference>
<evidence type="ECO:0000256" key="3">
    <source>
        <dbReference type="ARBA" id="ARBA00022553"/>
    </source>
</evidence>
<dbReference type="AlphaFoldDB" id="A0AAW1N4N9"/>
<name>A0AAW1N4N9_POPJA</name>
<dbReference type="GO" id="GO:0005813">
    <property type="term" value="C:centrosome"/>
    <property type="evidence" value="ECO:0007669"/>
    <property type="project" value="UniProtKB-SubCell"/>
</dbReference>
<comment type="caution">
    <text evidence="7">The sequence shown here is derived from an EMBL/GenBank/DDBJ whole genome shotgun (WGS) entry which is preliminary data.</text>
</comment>
<feature type="coiled-coil region" evidence="5">
    <location>
        <begin position="61"/>
        <end position="113"/>
    </location>
</feature>
<evidence type="ECO:0000313" key="7">
    <source>
        <dbReference type="EMBL" id="KAK9753428.1"/>
    </source>
</evidence>
<feature type="compositionally biased region" description="Basic and acidic residues" evidence="6">
    <location>
        <begin position="281"/>
        <end position="292"/>
    </location>
</feature>
<feature type="compositionally biased region" description="Polar residues" evidence="6">
    <location>
        <begin position="228"/>
        <end position="241"/>
    </location>
</feature>
<feature type="coiled-coil region" evidence="5">
    <location>
        <begin position="352"/>
        <end position="400"/>
    </location>
</feature>
<protein>
    <submittedName>
        <fullName evidence="7">Uncharacterized protein</fullName>
    </submittedName>
</protein>
<feature type="region of interest" description="Disordered" evidence="6">
    <location>
        <begin position="228"/>
        <end position="292"/>
    </location>
</feature>
<evidence type="ECO:0000313" key="8">
    <source>
        <dbReference type="Proteomes" id="UP001458880"/>
    </source>
</evidence>
<keyword evidence="4" id="KW-0206">Cytoskeleton</keyword>
<evidence type="ECO:0000256" key="5">
    <source>
        <dbReference type="SAM" id="Coils"/>
    </source>
</evidence>
<evidence type="ECO:0000256" key="2">
    <source>
        <dbReference type="ARBA" id="ARBA00022490"/>
    </source>
</evidence>
<keyword evidence="3" id="KW-0597">Phosphoprotein</keyword>
<proteinExistence type="predicted"/>
<feature type="compositionally biased region" description="Polar residues" evidence="6">
    <location>
        <begin position="267"/>
        <end position="280"/>
    </location>
</feature>
<keyword evidence="5" id="KW-0175">Coiled coil</keyword>
<dbReference type="Proteomes" id="UP001458880">
    <property type="component" value="Unassembled WGS sequence"/>
</dbReference>
<gene>
    <name evidence="7" type="ORF">QE152_g3485</name>
</gene>
<sequence length="413" mass="48611">MEVEYEKCEKYWSNTLDDERKVFEQEQGQYNEHLMKLTDKITEYEKDFIEKSNRLPPIEEKRKLEEQFTDLENEFEEYKEQAEFQLDEKDREIMDLKEKLDELRVTSNNTTNDCHTQTDFHDCRLYNLTNHVIESTNLFSEDTMPFTNLTNHVIESTNLFSEDTMPFTLSVQNTSPDVSLIAIDPSSVWGKTSIDNESQTDTAISLPVTMTLPEPQQDVKQSLSMFDLPSTSTEMGSQKNCTPMRPKRTRKHDKNTISQRLYKKNSDQNSEVSLSSSNKWKGSEDLRNSKQEETMAVPVSTVHNMNGKIHHLEQRCRHLQMVIKQQHYHAEQVLQHCWQQQREEKIQLQYLLKATQEKLDRQIRMCNEQLERLTRTDLLVKDLYVENAFLVANVQRLEQKCHLLAQCNSNNSV</sequence>
<evidence type="ECO:0000256" key="1">
    <source>
        <dbReference type="ARBA" id="ARBA00004300"/>
    </source>
</evidence>
<evidence type="ECO:0000256" key="4">
    <source>
        <dbReference type="ARBA" id="ARBA00023212"/>
    </source>
</evidence>
<reference evidence="7 8" key="1">
    <citation type="journal article" date="2024" name="BMC Genomics">
        <title>De novo assembly and annotation of Popillia japonica's genome with initial clues to its potential as an invasive pest.</title>
        <authorList>
            <person name="Cucini C."/>
            <person name="Boschi S."/>
            <person name="Funari R."/>
            <person name="Cardaioli E."/>
            <person name="Iannotti N."/>
            <person name="Marturano G."/>
            <person name="Paoli F."/>
            <person name="Bruttini M."/>
            <person name="Carapelli A."/>
            <person name="Frati F."/>
            <person name="Nardi F."/>
        </authorList>
    </citation>
    <scope>NUCLEOTIDE SEQUENCE [LARGE SCALE GENOMIC DNA]</scope>
    <source>
        <strain evidence="7">DMR45628</strain>
    </source>
</reference>
<comment type="subcellular location">
    <subcellularLocation>
        <location evidence="1">Cytoplasm</location>
        <location evidence="1">Cytoskeleton</location>
        <location evidence="1">Microtubule organizing center</location>
        <location evidence="1">Centrosome</location>
    </subcellularLocation>
</comment>
<dbReference type="EMBL" id="JASPKY010000014">
    <property type="protein sequence ID" value="KAK9753428.1"/>
    <property type="molecule type" value="Genomic_DNA"/>
</dbReference>
<accession>A0AAW1N4N9</accession>